<feature type="region of interest" description="Disordered" evidence="1">
    <location>
        <begin position="48"/>
        <end position="105"/>
    </location>
</feature>
<feature type="compositionally biased region" description="Basic and acidic residues" evidence="1">
    <location>
        <begin position="1"/>
        <end position="14"/>
    </location>
</feature>
<feature type="region of interest" description="Disordered" evidence="1">
    <location>
        <begin position="1"/>
        <end position="36"/>
    </location>
</feature>
<keyword evidence="3" id="KW-1185">Reference proteome</keyword>
<dbReference type="Proteomes" id="UP000268233">
    <property type="component" value="Unassembled WGS sequence"/>
</dbReference>
<accession>A0A495R7M7</accession>
<protein>
    <submittedName>
        <fullName evidence="2">Uncharacterized protein</fullName>
    </submittedName>
</protein>
<dbReference type="EMBL" id="RBWW01000001">
    <property type="protein sequence ID" value="RKS83311.1"/>
    <property type="molecule type" value="Genomic_DNA"/>
</dbReference>
<evidence type="ECO:0000313" key="3">
    <source>
        <dbReference type="Proteomes" id="UP000268233"/>
    </source>
</evidence>
<name>A0A495R7M7_9EURY</name>
<evidence type="ECO:0000256" key="1">
    <source>
        <dbReference type="SAM" id="MobiDB-lite"/>
    </source>
</evidence>
<gene>
    <name evidence="2" type="ORF">BDK61_2654</name>
</gene>
<comment type="caution">
    <text evidence="2">The sequence shown here is derived from an EMBL/GenBank/DDBJ whole genome shotgun (WGS) entry which is preliminary data.</text>
</comment>
<dbReference type="AlphaFoldDB" id="A0A495R7M7"/>
<feature type="compositionally biased region" description="Acidic residues" evidence="1">
    <location>
        <begin position="61"/>
        <end position="85"/>
    </location>
</feature>
<reference evidence="2 3" key="1">
    <citation type="submission" date="2018-10" db="EMBL/GenBank/DDBJ databases">
        <title>Genomic Encyclopedia of Archaeal and Bacterial Type Strains, Phase II (KMG-II): from individual species to whole genera.</title>
        <authorList>
            <person name="Goeker M."/>
        </authorList>
    </citation>
    <scope>NUCLEOTIDE SEQUENCE [LARGE SCALE GENOMIC DNA]</scope>
    <source>
        <strain evidence="2 3">DSM 11927</strain>
    </source>
</reference>
<evidence type="ECO:0000313" key="2">
    <source>
        <dbReference type="EMBL" id="RKS83311.1"/>
    </source>
</evidence>
<sequence length="150" mass="16190">MSERTIRHREDGPRRFTRLGVDIDTEPGDEVTVDGDVATDLVEGQEYFEYVDGSGTAGDSGAEDSSDDGSTESESTSDGEPDADDGGSSGNDGYEFAGEDAWFDDHDDYQARIERVESGDVDDHLDTIANIETSDQVKDAIGVRRAEIEG</sequence>
<dbReference type="RefSeq" id="WP_121303940.1">
    <property type="nucleotide sequence ID" value="NZ_RBWW01000001.1"/>
</dbReference>
<proteinExistence type="predicted"/>
<organism evidence="2 3">
    <name type="scientific">Haloarcula quadrata</name>
    <dbReference type="NCBI Taxonomy" id="182779"/>
    <lineage>
        <taxon>Archaea</taxon>
        <taxon>Methanobacteriati</taxon>
        <taxon>Methanobacteriota</taxon>
        <taxon>Stenosarchaea group</taxon>
        <taxon>Halobacteria</taxon>
        <taxon>Halobacteriales</taxon>
        <taxon>Haloarculaceae</taxon>
        <taxon>Haloarcula</taxon>
    </lineage>
</organism>
<feature type="compositionally biased region" description="Acidic residues" evidence="1">
    <location>
        <begin position="23"/>
        <end position="33"/>
    </location>
</feature>